<protein>
    <recommendedName>
        <fullName evidence="3">Neutral metalloproteinase</fullName>
    </recommendedName>
</protein>
<proteinExistence type="predicted"/>
<dbReference type="RefSeq" id="WP_348029144.1">
    <property type="nucleotide sequence ID" value="NZ_CP129113.1"/>
</dbReference>
<evidence type="ECO:0000313" key="2">
    <source>
        <dbReference type="Proteomes" id="UP001180087"/>
    </source>
</evidence>
<accession>A0ABY9KWT9</accession>
<keyword evidence="2" id="KW-1185">Reference proteome</keyword>
<reference evidence="1" key="1">
    <citation type="submission" date="2023-06" db="EMBL/GenBank/DDBJ databases">
        <title>A Treasure from Seagulls: Isolation and Description of Aciduricobacillus qingdaonensis gen. nov., sp. nov., a Rare Obligately Uric Acid-utilizing Member in the Family Bacillaceae.</title>
        <authorList>
            <person name="Liu W."/>
            <person name="Wang B."/>
        </authorList>
    </citation>
    <scope>NUCLEOTIDE SEQUENCE</scope>
    <source>
        <strain evidence="1">44XB</strain>
    </source>
</reference>
<dbReference type="EMBL" id="CP129113">
    <property type="protein sequence ID" value="WLV25356.1"/>
    <property type="molecule type" value="Genomic_DNA"/>
</dbReference>
<sequence length="104" mass="11398">MAMELDQADLDRFADPHGNDDPYNYFDATVTHEMVHAVFTQTLNMGSDESGDRAIPKWFNEGSAKYLSGGADRLYGEVQNRIIAGRSKSEAIGDVLNAIGNSQT</sequence>
<name>A0ABY9KWT9_9BACI</name>
<gene>
    <name evidence="1" type="ORF">QR721_03770</name>
</gene>
<dbReference type="Proteomes" id="UP001180087">
    <property type="component" value="Chromosome"/>
</dbReference>
<evidence type="ECO:0008006" key="3">
    <source>
        <dbReference type="Google" id="ProtNLM"/>
    </source>
</evidence>
<organism evidence="1 2">
    <name type="scientific">Aciduricibacillus chroicocephali</name>
    <dbReference type="NCBI Taxonomy" id="3054939"/>
    <lineage>
        <taxon>Bacteria</taxon>
        <taxon>Bacillati</taxon>
        <taxon>Bacillota</taxon>
        <taxon>Bacilli</taxon>
        <taxon>Bacillales</taxon>
        <taxon>Bacillaceae</taxon>
        <taxon>Aciduricibacillus</taxon>
    </lineage>
</organism>
<evidence type="ECO:0000313" key="1">
    <source>
        <dbReference type="EMBL" id="WLV25356.1"/>
    </source>
</evidence>